<keyword evidence="4" id="KW-0106">Calcium</keyword>
<reference evidence="7" key="1">
    <citation type="journal article" date="2020" name="mSystems">
        <title>Genome- and Community-Level Interaction Insights into Carbon Utilization and Element Cycling Functions of Hydrothermarchaeota in Hydrothermal Sediment.</title>
        <authorList>
            <person name="Zhou Z."/>
            <person name="Liu Y."/>
            <person name="Xu W."/>
            <person name="Pan J."/>
            <person name="Luo Z.H."/>
            <person name="Li M."/>
        </authorList>
    </citation>
    <scope>NUCLEOTIDE SEQUENCE [LARGE SCALE GENOMIC DNA]</scope>
    <source>
        <strain evidence="7">SpSt-339</strain>
    </source>
</reference>
<feature type="region of interest" description="Disordered" evidence="5">
    <location>
        <begin position="444"/>
        <end position="467"/>
    </location>
</feature>
<dbReference type="PANTHER" id="PTHR42693">
    <property type="entry name" value="ARYLSULFATASE FAMILY MEMBER"/>
    <property type="match status" value="1"/>
</dbReference>
<keyword evidence="3" id="KW-0378">Hydrolase</keyword>
<dbReference type="Gene3D" id="3.30.1120.10">
    <property type="match status" value="1"/>
</dbReference>
<protein>
    <submittedName>
        <fullName evidence="7">Sulfatase</fullName>
    </submittedName>
</protein>
<evidence type="ECO:0000256" key="4">
    <source>
        <dbReference type="ARBA" id="ARBA00022837"/>
    </source>
</evidence>
<dbReference type="InterPro" id="IPR017850">
    <property type="entry name" value="Alkaline_phosphatase_core_sf"/>
</dbReference>
<dbReference type="InterPro" id="IPR050738">
    <property type="entry name" value="Sulfatase"/>
</dbReference>
<comment type="similarity">
    <text evidence="1">Belongs to the sulfatase family.</text>
</comment>
<dbReference type="GO" id="GO:0046872">
    <property type="term" value="F:metal ion binding"/>
    <property type="evidence" value="ECO:0007669"/>
    <property type="project" value="UniProtKB-KW"/>
</dbReference>
<keyword evidence="2" id="KW-0479">Metal-binding</keyword>
<dbReference type="GO" id="GO:0004065">
    <property type="term" value="F:arylsulfatase activity"/>
    <property type="evidence" value="ECO:0007669"/>
    <property type="project" value="TreeGrafter"/>
</dbReference>
<evidence type="ECO:0000256" key="2">
    <source>
        <dbReference type="ARBA" id="ARBA00022723"/>
    </source>
</evidence>
<dbReference type="PROSITE" id="PS00149">
    <property type="entry name" value="SULFATASE_2"/>
    <property type="match status" value="1"/>
</dbReference>
<dbReference type="EMBL" id="DSOK01000091">
    <property type="protein sequence ID" value="HEN14422.1"/>
    <property type="molecule type" value="Genomic_DNA"/>
</dbReference>
<dbReference type="SUPFAM" id="SSF53649">
    <property type="entry name" value="Alkaline phosphatase-like"/>
    <property type="match status" value="1"/>
</dbReference>
<comment type="caution">
    <text evidence="7">The sequence shown here is derived from an EMBL/GenBank/DDBJ whole genome shotgun (WGS) entry which is preliminary data.</text>
</comment>
<name>A0A7C2JXX9_9PLAN</name>
<evidence type="ECO:0000256" key="5">
    <source>
        <dbReference type="SAM" id="MobiDB-lite"/>
    </source>
</evidence>
<accession>A0A7C2JXX9</accession>
<proteinExistence type="inferred from homology"/>
<dbReference type="InterPro" id="IPR024607">
    <property type="entry name" value="Sulfatase_CS"/>
</dbReference>
<organism evidence="7">
    <name type="scientific">Schlesneria paludicola</name>
    <dbReference type="NCBI Taxonomy" id="360056"/>
    <lineage>
        <taxon>Bacteria</taxon>
        <taxon>Pseudomonadati</taxon>
        <taxon>Planctomycetota</taxon>
        <taxon>Planctomycetia</taxon>
        <taxon>Planctomycetales</taxon>
        <taxon>Planctomycetaceae</taxon>
        <taxon>Schlesneria</taxon>
    </lineage>
</organism>
<feature type="domain" description="Sulfatase N-terminal" evidence="6">
    <location>
        <begin position="40"/>
        <end position="343"/>
    </location>
</feature>
<evidence type="ECO:0000313" key="7">
    <source>
        <dbReference type="EMBL" id="HEN14422.1"/>
    </source>
</evidence>
<dbReference type="PANTHER" id="PTHR42693:SF53">
    <property type="entry name" value="ENDO-4-O-SULFATASE"/>
    <property type="match status" value="1"/>
</dbReference>
<dbReference type="AlphaFoldDB" id="A0A7C2JXX9"/>
<dbReference type="Gene3D" id="3.40.720.10">
    <property type="entry name" value="Alkaline Phosphatase, subunit A"/>
    <property type="match status" value="1"/>
</dbReference>
<dbReference type="Pfam" id="PF00884">
    <property type="entry name" value="Sulfatase"/>
    <property type="match status" value="1"/>
</dbReference>
<gene>
    <name evidence="7" type="ORF">ENQ76_02995</name>
</gene>
<evidence type="ECO:0000259" key="6">
    <source>
        <dbReference type="Pfam" id="PF00884"/>
    </source>
</evidence>
<dbReference type="InterPro" id="IPR000917">
    <property type="entry name" value="Sulfatase_N"/>
</dbReference>
<evidence type="ECO:0000256" key="1">
    <source>
        <dbReference type="ARBA" id="ARBA00008779"/>
    </source>
</evidence>
<sequence>MLQTHGGEIRWRNLFVRDLPADEAAQLVAMADSRDQSRKPNVLIVVGDDMGYADVGFHGCKDIPTPNLDKLAASGVRFTNGYVTGPYCSPTRAGLLTGRYQQRFGHEFNPGAGGAGLPTTETTLANRLQAAGYATGLVGKWHLGGEPQFHPQQRGFQEFFGFLGGAHDYFKDEGILRGREEIMESEYLTDAIGRESAAFIERHRGEPWFLAVTFNAVHTPMQADDARLKKFASITDKTRRTYAAMMFAMDEAVGRIVKAVEDAGQTRNTLVVFISDNGGPTMPGVTVNGSSNAPLRGSKRTTLEGGIRVPFVLSWPGRVPPGVYDPPVIQLDATATALAAAGVTADKLDGVNLLPYLAGEQTGAPHEALFWRFGEQMAIRMGNYKLVRYDVNADTLTGQNNQGVTPPKLYDLSQDLAETTDLSAAMSDRVRELQARWDAWNQGNVPPLWGGGGGGGRKNKKATTAAN</sequence>
<evidence type="ECO:0000256" key="3">
    <source>
        <dbReference type="ARBA" id="ARBA00022801"/>
    </source>
</evidence>